<comment type="similarity">
    <text evidence="3">Belongs to the DegT/DnrJ/EryC1 family.</text>
</comment>
<evidence type="ECO:0000256" key="1">
    <source>
        <dbReference type="PIRSR" id="PIRSR000390-1"/>
    </source>
</evidence>
<dbReference type="SUPFAM" id="SSF53383">
    <property type="entry name" value="PLP-dependent transferases"/>
    <property type="match status" value="1"/>
</dbReference>
<dbReference type="PANTHER" id="PTHR30244:SF39">
    <property type="entry name" value="BLR3650 PROTEIN"/>
    <property type="match status" value="1"/>
</dbReference>
<feature type="active site" description="Proton acceptor" evidence="1">
    <location>
        <position position="181"/>
    </location>
</feature>
<keyword evidence="2 3" id="KW-0663">Pyridoxal phosphate</keyword>
<dbReference type="GO" id="GO:0008483">
    <property type="term" value="F:transaminase activity"/>
    <property type="evidence" value="ECO:0007669"/>
    <property type="project" value="UniProtKB-KW"/>
</dbReference>
<evidence type="ECO:0000256" key="3">
    <source>
        <dbReference type="RuleBase" id="RU004508"/>
    </source>
</evidence>
<dbReference type="GO" id="GO:0000271">
    <property type="term" value="P:polysaccharide biosynthetic process"/>
    <property type="evidence" value="ECO:0007669"/>
    <property type="project" value="TreeGrafter"/>
</dbReference>
<dbReference type="Gene3D" id="3.90.1150.10">
    <property type="entry name" value="Aspartate Aminotransferase, domain 1"/>
    <property type="match status" value="1"/>
</dbReference>
<reference evidence="4" key="1">
    <citation type="submission" date="2023-05" db="EMBL/GenBank/DDBJ databases">
        <title>Anaerotaeda fermentans gen. nov., sp. nov., a novel anaerobic planctomycete of the new family within the order Sedimentisphaerales isolated from Taman Peninsula, Russia.</title>
        <authorList>
            <person name="Khomyakova M.A."/>
            <person name="Merkel A.Y."/>
            <person name="Slobodkin A.I."/>
        </authorList>
    </citation>
    <scope>NUCLEOTIDE SEQUENCE</scope>
    <source>
        <strain evidence="4">M17dextr</strain>
    </source>
</reference>
<evidence type="ECO:0000313" key="4">
    <source>
        <dbReference type="EMBL" id="MDI6450035.1"/>
    </source>
</evidence>
<evidence type="ECO:0000256" key="2">
    <source>
        <dbReference type="PIRSR" id="PIRSR000390-2"/>
    </source>
</evidence>
<comment type="caution">
    <text evidence="4">The sequence shown here is derived from an EMBL/GenBank/DDBJ whole genome shotgun (WGS) entry which is preliminary data.</text>
</comment>
<keyword evidence="5" id="KW-1185">Reference proteome</keyword>
<feature type="modified residue" description="N6-(pyridoxal phosphate)lysine" evidence="2">
    <location>
        <position position="181"/>
    </location>
</feature>
<dbReference type="InterPro" id="IPR015424">
    <property type="entry name" value="PyrdxlP-dep_Trfase"/>
</dbReference>
<accession>A0AAW6TZM8</accession>
<dbReference type="CDD" id="cd00616">
    <property type="entry name" value="AHBA_syn"/>
    <property type="match status" value="1"/>
</dbReference>
<dbReference type="Gene3D" id="3.40.640.10">
    <property type="entry name" value="Type I PLP-dependent aspartate aminotransferase-like (Major domain)"/>
    <property type="match status" value="1"/>
</dbReference>
<dbReference type="PANTHER" id="PTHR30244">
    <property type="entry name" value="TRANSAMINASE"/>
    <property type="match status" value="1"/>
</dbReference>
<dbReference type="GO" id="GO:0030170">
    <property type="term" value="F:pyridoxal phosphate binding"/>
    <property type="evidence" value="ECO:0007669"/>
    <property type="project" value="TreeGrafter"/>
</dbReference>
<protein>
    <submittedName>
        <fullName evidence="4">DegT/DnrJ/EryC1/StrS family aminotransferase</fullName>
        <ecNumber evidence="4">2.6.1.-</ecNumber>
    </submittedName>
</protein>
<sequence length="374" mass="40809">MQIYLSRPDITEKEIAGVVAVLRSPNLSLGPKLTEFEGALTRYVGRRRAVAVNSGTSGLFLSLLALGIGAGDEVITTPFSFVASATSIMMTGARPVFVDIDPVSLNLHPDAIEAAITPRTRAIVPVEVFGNPAGFDAVCEIAERHGLSVVEDSCEALGSALHGRRAGTFGTLSVFGFYPNKQITTGEGGAILTDDEALVDRCVSLRNQGRSAADRWLLHERLGYNFRLSDINCALGLAQLARIDEIKAARAHVARWYQEMLADEDRLIVPAAPDGVELSWFVFVVRLAESFSPDDRDRLLDEMRRQKIQVSNYFPPIHLQPFIAARYGYGPGDFPVCEQVAARTVALPFHTQLSEEDVAFVCGVLRGVLDTLHR</sequence>
<dbReference type="EMBL" id="JASCXX010000015">
    <property type="protein sequence ID" value="MDI6450035.1"/>
    <property type="molecule type" value="Genomic_DNA"/>
</dbReference>
<keyword evidence="4" id="KW-0808">Transferase</keyword>
<dbReference type="InterPro" id="IPR015422">
    <property type="entry name" value="PyrdxlP-dep_Trfase_small"/>
</dbReference>
<dbReference type="InterPro" id="IPR000653">
    <property type="entry name" value="DegT/StrS_aminotransferase"/>
</dbReference>
<keyword evidence="4" id="KW-0032">Aminotransferase</keyword>
<dbReference type="InterPro" id="IPR015421">
    <property type="entry name" value="PyrdxlP-dep_Trfase_major"/>
</dbReference>
<evidence type="ECO:0000313" key="5">
    <source>
        <dbReference type="Proteomes" id="UP001431776"/>
    </source>
</evidence>
<dbReference type="AlphaFoldDB" id="A0AAW6TZM8"/>
<gene>
    <name evidence="4" type="ORF">QJ522_13330</name>
</gene>
<dbReference type="Proteomes" id="UP001431776">
    <property type="component" value="Unassembled WGS sequence"/>
</dbReference>
<dbReference type="RefSeq" id="WP_349245443.1">
    <property type="nucleotide sequence ID" value="NZ_JASCXX010000015.1"/>
</dbReference>
<proteinExistence type="inferred from homology"/>
<dbReference type="Pfam" id="PF01041">
    <property type="entry name" value="DegT_DnrJ_EryC1"/>
    <property type="match status" value="1"/>
</dbReference>
<dbReference type="PIRSF" id="PIRSF000390">
    <property type="entry name" value="PLP_StrS"/>
    <property type="match status" value="1"/>
</dbReference>
<dbReference type="EC" id="2.6.1.-" evidence="4"/>
<organism evidence="4 5">
    <name type="scientific">Anaerobaca lacustris</name>
    <dbReference type="NCBI Taxonomy" id="3044600"/>
    <lineage>
        <taxon>Bacteria</taxon>
        <taxon>Pseudomonadati</taxon>
        <taxon>Planctomycetota</taxon>
        <taxon>Phycisphaerae</taxon>
        <taxon>Sedimentisphaerales</taxon>
        <taxon>Anaerobacaceae</taxon>
        <taxon>Anaerobaca</taxon>
    </lineage>
</organism>
<name>A0AAW6TZM8_9BACT</name>